<sequence>MSRTVFWITFVLVTLIRVMLAAVLPLFGDEAFYWQESQRLAAGYSDLPAGMAWLLAPPMAIFGHHLLALRLPSVVAGLVTVLLLRAFVRQHHDEAAANVAGVLALLVPIGQAVGVLAIPDAALTLALIAASLALIRAISDRRWRYWLVFALMMALAWLLHWRAAMIYFGGLLLISAHGPARRLWQDPRHWLAQLLGLLGLVPTIVFNAALDWPSVRFQAVDRHEWGFHLGGLQMPLEQALVVSPILFLAVCWAIWQQRRTVAPAVRGAIWIGLGLLLAYFAIGCFADQERTRVHWPWPAWLLLLPALALQVSRSRWRWWLMGATAVSAVPVWLGLWAMHAAPDYTQQFGKRFGANFLGYAGLAGRVRPLLDAQPGTVLIADNFLLGAQLDWYLQQRPYVLDAPRNQEHGRQVQLGIWNLDESGLRAASWQSAILVVDDSALFAADRFPFYQSLCARVGGLQWLGEHIEADTQRQFTIWRVQRGPASATACAQPILSQVFPVEVRPDLVIVGGYAVQHHGRVAAVELRLGDRVIATDHLDPAGPVIEPPWPELQDGNGEHSGFRFELAAHALPSGANAYQLIARSDDGQQRWLGEVVLTGAMVQGR</sequence>
<dbReference type="GO" id="GO:0005886">
    <property type="term" value="C:plasma membrane"/>
    <property type="evidence" value="ECO:0007669"/>
    <property type="project" value="UniProtKB-SubCell"/>
</dbReference>
<evidence type="ECO:0000256" key="5">
    <source>
        <dbReference type="ARBA" id="ARBA00022692"/>
    </source>
</evidence>
<keyword evidence="4 10" id="KW-0808">Transferase</keyword>
<evidence type="ECO:0000256" key="2">
    <source>
        <dbReference type="ARBA" id="ARBA00022475"/>
    </source>
</evidence>
<organism evidence="10 11">
    <name type="scientific">Ahniella affigens</name>
    <dbReference type="NCBI Taxonomy" id="2021234"/>
    <lineage>
        <taxon>Bacteria</taxon>
        <taxon>Pseudomonadati</taxon>
        <taxon>Pseudomonadota</taxon>
        <taxon>Gammaproteobacteria</taxon>
        <taxon>Lysobacterales</taxon>
        <taxon>Rhodanobacteraceae</taxon>
        <taxon>Ahniella</taxon>
    </lineage>
</organism>
<dbReference type="EMBL" id="CP027860">
    <property type="protein sequence ID" value="AVP98074.1"/>
    <property type="molecule type" value="Genomic_DNA"/>
</dbReference>
<feature type="transmembrane region" description="Helical" evidence="8">
    <location>
        <begin position="145"/>
        <end position="170"/>
    </location>
</feature>
<evidence type="ECO:0000256" key="3">
    <source>
        <dbReference type="ARBA" id="ARBA00022676"/>
    </source>
</evidence>
<evidence type="ECO:0000256" key="6">
    <source>
        <dbReference type="ARBA" id="ARBA00022989"/>
    </source>
</evidence>
<evidence type="ECO:0000259" key="9">
    <source>
        <dbReference type="Pfam" id="PF13231"/>
    </source>
</evidence>
<feature type="transmembrane region" description="Helical" evidence="8">
    <location>
        <begin position="95"/>
        <end position="115"/>
    </location>
</feature>
<dbReference type="Pfam" id="PF13231">
    <property type="entry name" value="PMT_2"/>
    <property type="match status" value="1"/>
</dbReference>
<evidence type="ECO:0000313" key="10">
    <source>
        <dbReference type="EMBL" id="AVP98074.1"/>
    </source>
</evidence>
<dbReference type="InterPro" id="IPR038731">
    <property type="entry name" value="RgtA/B/C-like"/>
</dbReference>
<comment type="subcellular location">
    <subcellularLocation>
        <location evidence="1">Cell membrane</location>
        <topology evidence="1">Multi-pass membrane protein</topology>
    </subcellularLocation>
</comment>
<keyword evidence="7 8" id="KW-0472">Membrane</keyword>
<reference evidence="10 11" key="2">
    <citation type="submission" date="2018-03" db="EMBL/GenBank/DDBJ databases">
        <authorList>
            <person name="Keele B.F."/>
        </authorList>
    </citation>
    <scope>NUCLEOTIDE SEQUENCE [LARGE SCALE GENOMIC DNA]</scope>
    <source>
        <strain evidence="10 11">D13</strain>
    </source>
</reference>
<feature type="transmembrane region" description="Helical" evidence="8">
    <location>
        <begin position="67"/>
        <end position="88"/>
    </location>
</feature>
<feature type="transmembrane region" description="Helical" evidence="8">
    <location>
        <begin position="267"/>
        <end position="286"/>
    </location>
</feature>
<evidence type="ECO:0000313" key="11">
    <source>
        <dbReference type="Proteomes" id="UP000241074"/>
    </source>
</evidence>
<feature type="transmembrane region" description="Helical" evidence="8">
    <location>
        <begin position="40"/>
        <end position="61"/>
    </location>
</feature>
<name>A0A2P1PTA3_9GAMM</name>
<keyword evidence="3" id="KW-0328">Glycosyltransferase</keyword>
<feature type="transmembrane region" description="Helical" evidence="8">
    <location>
        <begin position="239"/>
        <end position="255"/>
    </location>
</feature>
<proteinExistence type="predicted"/>
<dbReference type="GO" id="GO:0009103">
    <property type="term" value="P:lipopolysaccharide biosynthetic process"/>
    <property type="evidence" value="ECO:0007669"/>
    <property type="project" value="UniProtKB-ARBA"/>
</dbReference>
<feature type="domain" description="Glycosyltransferase RgtA/B/C/D-like" evidence="9">
    <location>
        <begin position="48"/>
        <end position="205"/>
    </location>
</feature>
<dbReference type="RefSeq" id="WP_106891994.1">
    <property type="nucleotide sequence ID" value="NZ_CP027860.1"/>
</dbReference>
<dbReference type="GO" id="GO:0016763">
    <property type="term" value="F:pentosyltransferase activity"/>
    <property type="evidence" value="ECO:0007669"/>
    <property type="project" value="TreeGrafter"/>
</dbReference>
<feature type="transmembrane region" description="Helical" evidence="8">
    <location>
        <begin position="121"/>
        <end position="138"/>
    </location>
</feature>
<feature type="transmembrane region" description="Helical" evidence="8">
    <location>
        <begin position="293"/>
        <end position="312"/>
    </location>
</feature>
<accession>A0A2P1PTA3</accession>
<keyword evidence="11" id="KW-1185">Reference proteome</keyword>
<keyword evidence="5 8" id="KW-0812">Transmembrane</keyword>
<evidence type="ECO:0000256" key="4">
    <source>
        <dbReference type="ARBA" id="ARBA00022679"/>
    </source>
</evidence>
<reference evidence="10 11" key="1">
    <citation type="submission" date="2018-03" db="EMBL/GenBank/DDBJ databases">
        <title>Ahniella affigens gen. nov., sp. nov., a gammaproteobacterium isolated from sandy soil near a stream.</title>
        <authorList>
            <person name="Ko Y."/>
            <person name="Kim J.-H."/>
        </authorList>
    </citation>
    <scope>NUCLEOTIDE SEQUENCE [LARGE SCALE GENOMIC DNA]</scope>
    <source>
        <strain evidence="10 11">D13</strain>
    </source>
</reference>
<keyword evidence="6 8" id="KW-1133">Transmembrane helix</keyword>
<gene>
    <name evidence="10" type="ORF">C7S18_13075</name>
</gene>
<evidence type="ECO:0000256" key="8">
    <source>
        <dbReference type="SAM" id="Phobius"/>
    </source>
</evidence>
<dbReference type="AlphaFoldDB" id="A0A2P1PTA3"/>
<feature type="transmembrane region" description="Helical" evidence="8">
    <location>
        <begin position="6"/>
        <end position="28"/>
    </location>
</feature>
<dbReference type="KEGG" id="xba:C7S18_13075"/>
<keyword evidence="2" id="KW-1003">Cell membrane</keyword>
<protein>
    <submittedName>
        <fullName evidence="10">4-amino-4-deoxy-L-arabinose transferase</fullName>
    </submittedName>
</protein>
<dbReference type="PANTHER" id="PTHR33908:SF11">
    <property type="entry name" value="MEMBRANE PROTEIN"/>
    <property type="match status" value="1"/>
</dbReference>
<evidence type="ECO:0000256" key="1">
    <source>
        <dbReference type="ARBA" id="ARBA00004651"/>
    </source>
</evidence>
<evidence type="ECO:0000256" key="7">
    <source>
        <dbReference type="ARBA" id="ARBA00023136"/>
    </source>
</evidence>
<dbReference type="InterPro" id="IPR050297">
    <property type="entry name" value="LipidA_mod_glycosyltrf_83"/>
</dbReference>
<dbReference type="OrthoDB" id="7167895at2"/>
<dbReference type="Proteomes" id="UP000241074">
    <property type="component" value="Chromosome"/>
</dbReference>
<dbReference type="PANTHER" id="PTHR33908">
    <property type="entry name" value="MANNOSYLTRANSFERASE YKCB-RELATED"/>
    <property type="match status" value="1"/>
</dbReference>
<feature type="transmembrane region" description="Helical" evidence="8">
    <location>
        <begin position="318"/>
        <end position="341"/>
    </location>
</feature>